<dbReference type="PANTHER" id="PTHR30164:SF2">
    <property type="entry name" value="PROTEIN MTFA"/>
    <property type="match status" value="1"/>
</dbReference>
<dbReference type="RefSeq" id="WP_163691861.1">
    <property type="nucleotide sequence ID" value="NZ_FXTW01000001.1"/>
</dbReference>
<dbReference type="CDD" id="cd20170">
    <property type="entry name" value="Peptidase_M90-like"/>
    <property type="match status" value="1"/>
</dbReference>
<comment type="caution">
    <text evidence="1">The sequence shown here is derived from an EMBL/GenBank/DDBJ whole genome shotgun (WGS) entry which is preliminary data.</text>
</comment>
<proteinExistence type="predicted"/>
<reference evidence="1 2" key="1">
    <citation type="submission" date="2020-01" db="EMBL/GenBank/DDBJ databases">
        <title>Muriicola jejuensis KCTC 22299.</title>
        <authorList>
            <person name="Wang G."/>
        </authorList>
    </citation>
    <scope>NUCLEOTIDE SEQUENCE [LARGE SCALE GENOMIC DNA]</scope>
    <source>
        <strain evidence="1 2">KCTC 22299</strain>
    </source>
</reference>
<dbReference type="GO" id="GO:0005829">
    <property type="term" value="C:cytosol"/>
    <property type="evidence" value="ECO:0007669"/>
    <property type="project" value="TreeGrafter"/>
</dbReference>
<dbReference type="InterPro" id="IPR010384">
    <property type="entry name" value="MtfA_fam"/>
</dbReference>
<dbReference type="Pfam" id="PF06167">
    <property type="entry name" value="Peptidase_M90"/>
    <property type="match status" value="1"/>
</dbReference>
<evidence type="ECO:0000313" key="1">
    <source>
        <dbReference type="EMBL" id="NER09825.1"/>
    </source>
</evidence>
<name>A0A6P0U9C4_9FLAO</name>
<sequence length="248" mass="29483">MKLKYRIFSLFIDRKKKRECHHVLMQFNSYYQGLHLNKKGIFVLRTLYFQRFTRFSTEVGYSVSPEMKHLISSAFVQITFGIGQDDLEYFNKIHITPKAYSYRNSTQLFHGDVNPMTKTVNLTWPVVKKGFEINDDGMNLAIHEFAHCIILENARRNYLVRNLNEEELKGWKSYSLKLLEKIRKGDNGLYRDYAGSNLMELFATSLEYFFEKPSELFSYDPEHYKRLCRLLKQDPRNSKDPTNLTIRE</sequence>
<organism evidence="1 2">
    <name type="scientific">Muriicola jejuensis</name>
    <dbReference type="NCBI Taxonomy" id="504488"/>
    <lineage>
        <taxon>Bacteria</taxon>
        <taxon>Pseudomonadati</taxon>
        <taxon>Bacteroidota</taxon>
        <taxon>Flavobacteriia</taxon>
        <taxon>Flavobacteriales</taxon>
        <taxon>Flavobacteriaceae</taxon>
        <taxon>Muriicola</taxon>
    </lineage>
</organism>
<dbReference type="Proteomes" id="UP000468443">
    <property type="component" value="Unassembled WGS sequence"/>
</dbReference>
<dbReference type="PANTHER" id="PTHR30164">
    <property type="entry name" value="MTFA PEPTIDASE"/>
    <property type="match status" value="1"/>
</dbReference>
<dbReference type="Gene3D" id="3.40.390.10">
    <property type="entry name" value="Collagenase (Catalytic Domain)"/>
    <property type="match status" value="1"/>
</dbReference>
<dbReference type="AlphaFoldDB" id="A0A6P0U9C4"/>
<protein>
    <recommendedName>
        <fullName evidence="3">Zinc-dependent peptidase</fullName>
    </recommendedName>
</protein>
<dbReference type="InterPro" id="IPR024079">
    <property type="entry name" value="MetalloPept_cat_dom_sf"/>
</dbReference>
<dbReference type="EMBL" id="JAABOP010000001">
    <property type="protein sequence ID" value="NER09825.1"/>
    <property type="molecule type" value="Genomic_DNA"/>
</dbReference>
<dbReference type="SUPFAM" id="SSF55486">
    <property type="entry name" value="Metalloproteases ('zincins'), catalytic domain"/>
    <property type="match status" value="1"/>
</dbReference>
<evidence type="ECO:0008006" key="3">
    <source>
        <dbReference type="Google" id="ProtNLM"/>
    </source>
</evidence>
<accession>A0A6P0U9C4</accession>
<gene>
    <name evidence="1" type="ORF">GWK09_04815</name>
</gene>
<dbReference type="GO" id="GO:0008237">
    <property type="term" value="F:metallopeptidase activity"/>
    <property type="evidence" value="ECO:0007669"/>
    <property type="project" value="InterPro"/>
</dbReference>
<keyword evidence="2" id="KW-1185">Reference proteome</keyword>
<dbReference type="GO" id="GO:0004177">
    <property type="term" value="F:aminopeptidase activity"/>
    <property type="evidence" value="ECO:0007669"/>
    <property type="project" value="TreeGrafter"/>
</dbReference>
<evidence type="ECO:0000313" key="2">
    <source>
        <dbReference type="Proteomes" id="UP000468443"/>
    </source>
</evidence>